<accession>A0ABU4CTG9</accession>
<name>A0ABU4CTG9_RHOJO</name>
<dbReference type="Pfam" id="PF08450">
    <property type="entry name" value="SGL"/>
    <property type="match status" value="1"/>
</dbReference>
<dbReference type="PANTHER" id="PTHR47572:SF4">
    <property type="entry name" value="LACTONASE DRP35"/>
    <property type="match status" value="1"/>
</dbReference>
<evidence type="ECO:0000313" key="4">
    <source>
        <dbReference type="EMBL" id="MDV6286577.1"/>
    </source>
</evidence>
<proteinExistence type="inferred from homology"/>
<keyword evidence="2" id="KW-0378">Hydrolase</keyword>
<keyword evidence="5" id="KW-1185">Reference proteome</keyword>
<sequence>MNSRPETLRVVSEGHGFLEAPRWYQGRLYVSDFFAHQVLSFDGDGVRRVVCEVPGQPSGLGWSPDGDLLVVSMLDRKLLRLSAEGLVEVADLSPHMPWHANDMAVDEVGRCFVGNFGWDESTIPTISPTVLVRVDPDGTTEVAAEDLVFPNGIVITPDQRTLLVAETFAARITAFDLGSDGALTARRTWADFSRGEHFDTVGQALDSGVCLPDGIALNRDGTLWVADAARQGALRVAEGGEVIERISLDDQTAFSVAVGDNPDTLFLCAGLPYGQGDPRSVWQSRLYAVPLADD</sequence>
<dbReference type="SUPFAM" id="SSF63829">
    <property type="entry name" value="Calcium-dependent phosphotriesterase"/>
    <property type="match status" value="1"/>
</dbReference>
<dbReference type="PANTHER" id="PTHR47572">
    <property type="entry name" value="LIPOPROTEIN-RELATED"/>
    <property type="match status" value="1"/>
</dbReference>
<evidence type="ECO:0000256" key="2">
    <source>
        <dbReference type="ARBA" id="ARBA00022801"/>
    </source>
</evidence>
<dbReference type="Gene3D" id="2.120.10.30">
    <property type="entry name" value="TolB, C-terminal domain"/>
    <property type="match status" value="1"/>
</dbReference>
<comment type="similarity">
    <text evidence="1">Belongs to the SMP-30/CGR1 family.</text>
</comment>
<evidence type="ECO:0000256" key="1">
    <source>
        <dbReference type="ARBA" id="ARBA00008853"/>
    </source>
</evidence>
<dbReference type="RefSeq" id="WP_317571576.1">
    <property type="nucleotide sequence ID" value="NZ_JAWLKA010000041.1"/>
</dbReference>
<evidence type="ECO:0000313" key="5">
    <source>
        <dbReference type="Proteomes" id="UP001185737"/>
    </source>
</evidence>
<dbReference type="Proteomes" id="UP001185737">
    <property type="component" value="Unassembled WGS sequence"/>
</dbReference>
<dbReference type="InterPro" id="IPR011042">
    <property type="entry name" value="6-blade_b-propeller_TolB-like"/>
</dbReference>
<organism evidence="4 5">
    <name type="scientific">Rhodococcus jostii</name>
    <dbReference type="NCBI Taxonomy" id="132919"/>
    <lineage>
        <taxon>Bacteria</taxon>
        <taxon>Bacillati</taxon>
        <taxon>Actinomycetota</taxon>
        <taxon>Actinomycetes</taxon>
        <taxon>Mycobacteriales</taxon>
        <taxon>Nocardiaceae</taxon>
        <taxon>Rhodococcus</taxon>
    </lineage>
</organism>
<dbReference type="InterPro" id="IPR013658">
    <property type="entry name" value="SGL"/>
</dbReference>
<gene>
    <name evidence="4" type="ORF">R3Q59_39540</name>
</gene>
<protein>
    <submittedName>
        <fullName evidence="4">SMP-30/gluconolactonase/LRE family protein</fullName>
    </submittedName>
</protein>
<comment type="caution">
    <text evidence="4">The sequence shown here is derived from an EMBL/GenBank/DDBJ whole genome shotgun (WGS) entry which is preliminary data.</text>
</comment>
<feature type="domain" description="SMP-30/Gluconolactonase/LRE-like region" evidence="3">
    <location>
        <begin position="19"/>
        <end position="267"/>
    </location>
</feature>
<dbReference type="EMBL" id="JAWLKA010000041">
    <property type="protein sequence ID" value="MDV6286577.1"/>
    <property type="molecule type" value="Genomic_DNA"/>
</dbReference>
<evidence type="ECO:0000259" key="3">
    <source>
        <dbReference type="Pfam" id="PF08450"/>
    </source>
</evidence>
<dbReference type="InterPro" id="IPR051262">
    <property type="entry name" value="SMP-30/CGR1_Lactonase"/>
</dbReference>
<reference evidence="4 5" key="1">
    <citation type="submission" date="2023-10" db="EMBL/GenBank/DDBJ databases">
        <title>Development of a sustainable strategy for remediation of hydrocarbon-contaminated territories based on the waste exchange concept.</title>
        <authorList>
            <person name="Krivoruchko A."/>
        </authorList>
    </citation>
    <scope>NUCLEOTIDE SEQUENCE [LARGE SCALE GENOMIC DNA]</scope>
    <source>
        <strain evidence="4 5">IEGM 60</strain>
    </source>
</reference>